<feature type="domain" description="PKD" evidence="7">
    <location>
        <begin position="645"/>
        <end position="695"/>
    </location>
</feature>
<feature type="domain" description="PKD" evidence="7">
    <location>
        <begin position="474"/>
        <end position="526"/>
    </location>
</feature>
<organism evidence="8 9">
    <name type="scientific">Chitinophaga pinensis</name>
    <dbReference type="NCBI Taxonomy" id="79329"/>
    <lineage>
        <taxon>Bacteria</taxon>
        <taxon>Pseudomonadati</taxon>
        <taxon>Bacteroidota</taxon>
        <taxon>Chitinophagia</taxon>
        <taxon>Chitinophagales</taxon>
        <taxon>Chitinophagaceae</taxon>
        <taxon>Chitinophaga</taxon>
    </lineage>
</organism>
<reference evidence="8 9" key="1">
    <citation type="submission" date="2019-08" db="EMBL/GenBank/DDBJ databases">
        <title>Whole genome sequencing of chitin degrading bacteria Chitinophaga pinensis YS16.</title>
        <authorList>
            <person name="Singh R.P."/>
            <person name="Manchanda G."/>
            <person name="Maurya I.K."/>
            <person name="Joshi N.K."/>
            <person name="Srivastava A.K."/>
        </authorList>
    </citation>
    <scope>NUCLEOTIDE SEQUENCE [LARGE SCALE GENOMIC DNA]</scope>
    <source>
        <strain evidence="8 9">YS-16</strain>
    </source>
</reference>
<feature type="domain" description="PKD" evidence="7">
    <location>
        <begin position="65"/>
        <end position="111"/>
    </location>
</feature>
<evidence type="ECO:0000256" key="6">
    <source>
        <dbReference type="SAM" id="SignalP"/>
    </source>
</evidence>
<keyword evidence="9" id="KW-1185">Reference proteome</keyword>
<accession>A0A5C6LZJ4</accession>
<name>A0A5C6LZJ4_9BACT</name>
<feature type="domain" description="PKD" evidence="7">
    <location>
        <begin position="872"/>
        <end position="938"/>
    </location>
</feature>
<feature type="domain" description="PKD" evidence="7">
    <location>
        <begin position="303"/>
        <end position="371"/>
    </location>
</feature>
<dbReference type="GO" id="GO:0006816">
    <property type="term" value="P:calcium ion transport"/>
    <property type="evidence" value="ECO:0007669"/>
    <property type="project" value="TreeGrafter"/>
</dbReference>
<evidence type="ECO:0000256" key="3">
    <source>
        <dbReference type="ARBA" id="ARBA00022737"/>
    </source>
</evidence>
<evidence type="ECO:0000256" key="4">
    <source>
        <dbReference type="ARBA" id="ARBA00022989"/>
    </source>
</evidence>
<dbReference type="CDD" id="cd00146">
    <property type="entry name" value="PKD"/>
    <property type="match status" value="10"/>
</dbReference>
<dbReference type="Pfam" id="PF18911">
    <property type="entry name" value="PKD_4"/>
    <property type="match status" value="13"/>
</dbReference>
<feature type="chain" id="PRO_5022937450" evidence="6">
    <location>
        <begin position="33"/>
        <end position="1624"/>
    </location>
</feature>
<dbReference type="InterPro" id="IPR000601">
    <property type="entry name" value="PKD_dom"/>
</dbReference>
<feature type="domain" description="PKD" evidence="7">
    <location>
        <begin position="1152"/>
        <end position="1209"/>
    </location>
</feature>
<keyword evidence="6" id="KW-0732">Signal</keyword>
<keyword evidence="2" id="KW-0812">Transmembrane</keyword>
<feature type="domain" description="PKD" evidence="7">
    <location>
        <begin position="806"/>
        <end position="869"/>
    </location>
</feature>
<feature type="signal peptide" evidence="6">
    <location>
        <begin position="1"/>
        <end position="32"/>
    </location>
</feature>
<dbReference type="SMART" id="SM00089">
    <property type="entry name" value="PKD"/>
    <property type="match status" value="15"/>
</dbReference>
<sequence>MRHHYLSQFKHFLHATAYLVVFLLLCGAKTQAQNTVAFTADNWSGCGAAFVQFVNQSTPVGTASWDFGDGGARSTLWNPSRTFNRPGVFNVVLTVTFPNGQVSSTQHVVNVYRRPNVVFTATPTTGCTPLTINFRDQSTAGDGTITGINWDFGDGTGATGATASHTYNKGGGMIATSIVTNSFGCTSSAEQILDIKPTPQVSFTTNTQGGCRTPVTVNFTNTTTMNTAGPVPTVNYLWDFGDGSTSTDKNPTHDYTTTGNFSVKLTASTPDGCTQTIDMPDYIKIATMQANFNILEKTCTGTNITFRNTTLPAPVSATWTFSDGTVINNVDAVRSFTTAGNYTVTMHAVTQDGCDALVTRSFTVSTPPGINFTMNPTSACAVPINVQFTTASTNANGWAWTFGDGTTSTIQNPLHNFTTEGVFPVKVVASNTAGCLDSAINSITIRKPVLTIAGLNRGCIPFDASLTANIDVADPIVSYDWDFGDGGSSTNSVGTHTYTAQGNYVVTLNITTRGGCTQTATYPIRVGTPVIPDFSVDKPNGCQPTVFNFTDLSRPQVPGMTWQWTFVENGAANGGSSVQNPSYVFSTIGTHDVILTVDNNGCTRTITKLAFVEVYPPAAFFTIADMDCATPLTRSFTDATAWGTTPTPRSYSWDFGDGTTDNTPNPTHTWANEGTYTVVLTVDNGSCTSTYSTTVRLLNDKPAITVDQNVICRGTTVHFATTSLIPGLTTSYQWTFGDGGTNTGSPTPAYTYNQPGTYKAALTTIDIYGCTHVSDSLTIDVNGSVAAFSASARRCRDTAITFTDASTTRAGNTITSWTFNFGDGTPRQTFTTQPIAVPHSYGVINNYSVTLIVTDNTGCTDSVTHVITIDNISAKFSAPDSIACLNTPFRFNNESITEPLTYAWQFGDGATSTDKNPTHTYTLPGTYTVTLDVTSTTGCTGHIETKDFLRVPNPIADFEVPAVAGDICPPVKVQFTNHSSDYVKVSWSFGDGSSSDEDNALHNYIRPGTFPVTLTVYSEGGCASPTAGPKNISISGPDGSFAITRETGCVPLTTSMTAVSPTAQKFIWDFGDGYTVTTTTPASPSYTYTQPGIYFPAVLLEDQRGCTVPAIGSPKVIVDQIKADFGADLSNACDGGIVQFSDSTKGVSIEDGVPATYLWDFGIPGRTDDVGTGPNPSFLYDAPGTYFVKMIVTSHYGCVDEITKTIIIEPSPYPEIDTVPPVCVGTAIQLSGKEIRNLPGTVWNWTTNGQDYPGRVPDSVTYTQPGIYPVQLTITSAKGTCSSTVTRDITVAPYPTLTPTPAESSICRGASVNLQVFTEPGADITWTNYNISDPKSATPVVTPDIDTTYRVTVVNATGCAAKGSVKISVSQPFTIQASNADICEGGSVQLHASGAVTYKWSPETGLDKSDVDNPMVTPESTISYQIIGYGNDNCFTDTATATVTVHSAPIVNAGDDLSVPVGTTIQLPVTGSTDITKIEWTPAASLNCADCLTPTASPRENTTYQITVTNAFGCTSSDAVTVNLVCSSGVVFLPNTFSPNNDGQNDLFYIRGKGIKVAKSFKIYNRWGQLVFERTNFNIEDPTYGWDGRMNGQPANPDVFVYVAELVCDSNEEFMLKGNVMLIR</sequence>
<dbReference type="GO" id="GO:0005886">
    <property type="term" value="C:plasma membrane"/>
    <property type="evidence" value="ECO:0007669"/>
    <property type="project" value="TreeGrafter"/>
</dbReference>
<dbReference type="InterPro" id="IPR022409">
    <property type="entry name" value="PKD/Chitinase_dom"/>
</dbReference>
<evidence type="ECO:0000313" key="9">
    <source>
        <dbReference type="Proteomes" id="UP000318815"/>
    </source>
</evidence>
<feature type="domain" description="PKD" evidence="7">
    <location>
        <begin position="979"/>
        <end position="1027"/>
    </location>
</feature>
<evidence type="ECO:0000259" key="7">
    <source>
        <dbReference type="PROSITE" id="PS50093"/>
    </source>
</evidence>
<dbReference type="InterPro" id="IPR013783">
    <property type="entry name" value="Ig-like_fold"/>
</dbReference>
<protein>
    <submittedName>
        <fullName evidence="8">PKD domain-containing protein</fullName>
    </submittedName>
</protein>
<feature type="domain" description="PKD" evidence="7">
    <location>
        <begin position="1060"/>
        <end position="1105"/>
    </location>
</feature>
<feature type="domain" description="PKD" evidence="7">
    <location>
        <begin position="558"/>
        <end position="614"/>
    </location>
</feature>
<feature type="domain" description="PKD" evidence="7">
    <location>
        <begin position="726"/>
        <end position="786"/>
    </location>
</feature>
<dbReference type="GO" id="GO:0005261">
    <property type="term" value="F:monoatomic cation channel activity"/>
    <property type="evidence" value="ECO:0007669"/>
    <property type="project" value="TreeGrafter"/>
</dbReference>
<feature type="domain" description="PKD" evidence="7">
    <location>
        <begin position="232"/>
        <end position="272"/>
    </location>
</feature>
<evidence type="ECO:0000256" key="5">
    <source>
        <dbReference type="ARBA" id="ARBA00023136"/>
    </source>
</evidence>
<evidence type="ECO:0000256" key="2">
    <source>
        <dbReference type="ARBA" id="ARBA00022692"/>
    </source>
</evidence>
<dbReference type="RefSeq" id="WP_146303513.1">
    <property type="nucleotide sequence ID" value="NZ_VOHS01000002.1"/>
</dbReference>
<dbReference type="SUPFAM" id="SSF49299">
    <property type="entry name" value="PKD domain"/>
    <property type="match status" value="14"/>
</dbReference>
<dbReference type="Gene3D" id="2.60.40.10">
    <property type="entry name" value="Immunoglobulins"/>
    <property type="match status" value="15"/>
</dbReference>
<comment type="caution">
    <text evidence="8">The sequence shown here is derived from an EMBL/GenBank/DDBJ whole genome shotgun (WGS) entry which is preliminary data.</text>
</comment>
<feature type="domain" description="PKD" evidence="7">
    <location>
        <begin position="398"/>
        <end position="452"/>
    </location>
</feature>
<dbReference type="Pfam" id="PF13585">
    <property type="entry name" value="CHU_C"/>
    <property type="match status" value="1"/>
</dbReference>
<gene>
    <name evidence="8" type="ORF">FEF09_02440</name>
</gene>
<keyword evidence="3" id="KW-0677">Repeat</keyword>
<dbReference type="EMBL" id="VOHS01000002">
    <property type="protein sequence ID" value="TWW02020.1"/>
    <property type="molecule type" value="Genomic_DNA"/>
</dbReference>
<dbReference type="InterPro" id="IPR026341">
    <property type="entry name" value="T9SS_type_B"/>
</dbReference>
<evidence type="ECO:0000313" key="8">
    <source>
        <dbReference type="EMBL" id="TWW02020.1"/>
    </source>
</evidence>
<dbReference type="PANTHER" id="PTHR46730:SF4">
    <property type="entry name" value="POLYCYSTIC KIDNEY DISEASE PROTEIN 1-LIKE 1"/>
    <property type="match status" value="1"/>
</dbReference>
<comment type="subcellular location">
    <subcellularLocation>
        <location evidence="1">Membrane</location>
        <topology evidence="1">Multi-pass membrane protein</topology>
    </subcellularLocation>
</comment>
<keyword evidence="5" id="KW-0472">Membrane</keyword>
<dbReference type="PROSITE" id="PS50093">
    <property type="entry name" value="PKD"/>
    <property type="match status" value="14"/>
</dbReference>
<dbReference type="Proteomes" id="UP000318815">
    <property type="component" value="Unassembled WGS sequence"/>
</dbReference>
<dbReference type="NCBIfam" id="TIGR04131">
    <property type="entry name" value="Bac_Flav_CTERM"/>
    <property type="match status" value="1"/>
</dbReference>
<keyword evidence="4" id="KW-1133">Transmembrane helix</keyword>
<dbReference type="OrthoDB" id="7794186at2"/>
<dbReference type="PANTHER" id="PTHR46730">
    <property type="entry name" value="POLYCYSTIN-1"/>
    <property type="match status" value="1"/>
</dbReference>
<dbReference type="InterPro" id="IPR035986">
    <property type="entry name" value="PKD_dom_sf"/>
</dbReference>
<feature type="domain" description="PKD" evidence="7">
    <location>
        <begin position="115"/>
        <end position="189"/>
    </location>
</feature>
<evidence type="ECO:0000256" key="1">
    <source>
        <dbReference type="ARBA" id="ARBA00004141"/>
    </source>
</evidence>
<proteinExistence type="predicted"/>